<feature type="transmembrane region" description="Helical" evidence="10">
    <location>
        <begin position="141"/>
        <end position="160"/>
    </location>
</feature>
<dbReference type="InterPro" id="IPR030457">
    <property type="entry name" value="ELO_CS"/>
</dbReference>
<dbReference type="PANTHER" id="PTHR11157">
    <property type="entry name" value="FATTY ACID ACYL TRANSFERASE-RELATED"/>
    <property type="match status" value="1"/>
</dbReference>
<evidence type="ECO:0000256" key="9">
    <source>
        <dbReference type="ARBA" id="ARBA00023160"/>
    </source>
</evidence>
<evidence type="ECO:0000256" key="11">
    <source>
        <dbReference type="SAM" id="MobiDB-lite"/>
    </source>
</evidence>
<keyword evidence="13" id="KW-1185">Reference proteome</keyword>
<gene>
    <name evidence="12" type="ORF">CVLEPA_LOCUS26588</name>
</gene>
<feature type="compositionally biased region" description="Basic residues" evidence="11">
    <location>
        <begin position="293"/>
        <end position="307"/>
    </location>
</feature>
<dbReference type="PROSITE" id="PS01188">
    <property type="entry name" value="ELO"/>
    <property type="match status" value="1"/>
</dbReference>
<proteinExistence type="inferred from homology"/>
<organism evidence="12 13">
    <name type="scientific">Clavelina lepadiformis</name>
    <name type="common">Light-bulb sea squirt</name>
    <name type="synonym">Ascidia lepadiformis</name>
    <dbReference type="NCBI Taxonomy" id="159417"/>
    <lineage>
        <taxon>Eukaryota</taxon>
        <taxon>Metazoa</taxon>
        <taxon>Chordata</taxon>
        <taxon>Tunicata</taxon>
        <taxon>Ascidiacea</taxon>
        <taxon>Aplousobranchia</taxon>
        <taxon>Clavelinidae</taxon>
        <taxon>Clavelina</taxon>
    </lineage>
</organism>
<name>A0ABP0GNH9_CLALP</name>
<feature type="region of interest" description="Disordered" evidence="11">
    <location>
        <begin position="285"/>
        <end position="307"/>
    </location>
</feature>
<feature type="transmembrane region" description="Helical" evidence="10">
    <location>
        <begin position="30"/>
        <end position="49"/>
    </location>
</feature>
<evidence type="ECO:0000256" key="3">
    <source>
        <dbReference type="ARBA" id="ARBA00022679"/>
    </source>
</evidence>
<dbReference type="Proteomes" id="UP001642483">
    <property type="component" value="Unassembled WGS sequence"/>
</dbReference>
<feature type="transmembrane region" description="Helical" evidence="10">
    <location>
        <begin position="61"/>
        <end position="80"/>
    </location>
</feature>
<evidence type="ECO:0000256" key="5">
    <source>
        <dbReference type="ARBA" id="ARBA00022832"/>
    </source>
</evidence>
<evidence type="ECO:0000256" key="6">
    <source>
        <dbReference type="ARBA" id="ARBA00022989"/>
    </source>
</evidence>
<evidence type="ECO:0000256" key="7">
    <source>
        <dbReference type="ARBA" id="ARBA00023098"/>
    </source>
</evidence>
<evidence type="ECO:0000256" key="10">
    <source>
        <dbReference type="RuleBase" id="RU361115"/>
    </source>
</evidence>
<keyword evidence="7 10" id="KW-0443">Lipid metabolism</keyword>
<dbReference type="EC" id="2.3.1.199" evidence="10"/>
<evidence type="ECO:0000256" key="2">
    <source>
        <dbReference type="ARBA" id="ARBA00022516"/>
    </source>
</evidence>
<comment type="catalytic activity">
    <reaction evidence="10">
        <text>a very-long-chain acyl-CoA + malonyl-CoA + H(+) = a very-long-chain 3-oxoacyl-CoA + CO2 + CoA</text>
        <dbReference type="Rhea" id="RHEA:32727"/>
        <dbReference type="ChEBI" id="CHEBI:15378"/>
        <dbReference type="ChEBI" id="CHEBI:16526"/>
        <dbReference type="ChEBI" id="CHEBI:57287"/>
        <dbReference type="ChEBI" id="CHEBI:57384"/>
        <dbReference type="ChEBI" id="CHEBI:90725"/>
        <dbReference type="ChEBI" id="CHEBI:90736"/>
        <dbReference type="EC" id="2.3.1.199"/>
    </reaction>
</comment>
<evidence type="ECO:0000256" key="8">
    <source>
        <dbReference type="ARBA" id="ARBA00023136"/>
    </source>
</evidence>
<accession>A0ABP0GNH9</accession>
<comment type="caution">
    <text evidence="12">The sequence shown here is derived from an EMBL/GenBank/DDBJ whole genome shotgun (WGS) entry which is preliminary data.</text>
</comment>
<keyword evidence="2 10" id="KW-0444">Lipid biosynthesis</keyword>
<dbReference type="PANTHER" id="PTHR11157:SF12">
    <property type="entry name" value="ELONGATION OF VERY LONG CHAIN FATTY ACIDS PROTEIN 4"/>
    <property type="match status" value="1"/>
</dbReference>
<feature type="transmembrane region" description="Helical" evidence="10">
    <location>
        <begin position="166"/>
        <end position="192"/>
    </location>
</feature>
<comment type="subcellular location">
    <subcellularLocation>
        <location evidence="1">Membrane</location>
        <topology evidence="1">Multi-pass membrane protein</topology>
    </subcellularLocation>
</comment>
<reference evidence="12 13" key="1">
    <citation type="submission" date="2024-02" db="EMBL/GenBank/DDBJ databases">
        <authorList>
            <person name="Daric V."/>
            <person name="Darras S."/>
        </authorList>
    </citation>
    <scope>NUCLEOTIDE SEQUENCE [LARGE SCALE GENOMIC DNA]</scope>
</reference>
<keyword evidence="8 10" id="KW-0472">Membrane</keyword>
<protein>
    <recommendedName>
        <fullName evidence="10">Elongation of very long chain fatty acids protein</fullName>
        <ecNumber evidence="10">2.3.1.199</ecNumber>
    </recommendedName>
    <alternativeName>
        <fullName evidence="10">Very-long-chain 3-oxoacyl-CoA synthase</fullName>
    </alternativeName>
</protein>
<dbReference type="InterPro" id="IPR002076">
    <property type="entry name" value="ELO_fam"/>
</dbReference>
<dbReference type="EMBL" id="CAWYQH010000130">
    <property type="protein sequence ID" value="CAK8693290.1"/>
    <property type="molecule type" value="Genomic_DNA"/>
</dbReference>
<feature type="transmembrane region" description="Helical" evidence="10">
    <location>
        <begin position="233"/>
        <end position="254"/>
    </location>
</feature>
<dbReference type="Pfam" id="PF01151">
    <property type="entry name" value="ELO"/>
    <property type="match status" value="1"/>
</dbReference>
<keyword evidence="9 10" id="KW-0275">Fatty acid biosynthesis</keyword>
<comment type="similarity">
    <text evidence="10">Belongs to the ELO family.</text>
</comment>
<sequence>MDLINRGYEFYNWAETFADPRVVDWPLLASPWPTVAIVLFYFLFILVIGPRFMANRAPIDFGTFLPAYNFALVALNYYIVKEALVGSYRAGYSYVCTPLRMHSYDPNDMMVANAVWWYYFSKIIELFDTVLFVLRKRERQISFLHVYHHSTMPLIWWIGAKWMPGGQAFVCVMLNSGVHVVMYSYYGLAAFGPKMQKYLWWKKYITMLQLVQFCLAIYHTSQSLYVSCRSPGWMHWSLIFYAFSMIILFGNFYVQAYLKKSKKKSDKVDNFTSGCEDKMLRNAMKRDEMSLRMRTRNGTKPSKSKSS</sequence>
<keyword evidence="5 10" id="KW-0276">Fatty acid metabolism</keyword>
<evidence type="ECO:0000313" key="12">
    <source>
        <dbReference type="EMBL" id="CAK8693290.1"/>
    </source>
</evidence>
<evidence type="ECO:0000256" key="1">
    <source>
        <dbReference type="ARBA" id="ARBA00004141"/>
    </source>
</evidence>
<evidence type="ECO:0000313" key="13">
    <source>
        <dbReference type="Proteomes" id="UP001642483"/>
    </source>
</evidence>
<keyword evidence="6 10" id="KW-1133">Transmembrane helix</keyword>
<feature type="transmembrane region" description="Helical" evidence="10">
    <location>
        <begin position="204"/>
        <end position="221"/>
    </location>
</feature>
<evidence type="ECO:0000256" key="4">
    <source>
        <dbReference type="ARBA" id="ARBA00022692"/>
    </source>
</evidence>
<keyword evidence="4 10" id="KW-0812">Transmembrane</keyword>
<feature type="transmembrane region" description="Helical" evidence="10">
    <location>
        <begin position="116"/>
        <end position="134"/>
    </location>
</feature>
<keyword evidence="3 10" id="KW-0808">Transferase</keyword>